<protein>
    <recommendedName>
        <fullName evidence="3">DUF4352 domain-containing protein</fullName>
    </recommendedName>
</protein>
<dbReference type="EMBL" id="CP009249">
    <property type="protein sequence ID" value="APT93637.1"/>
    <property type="molecule type" value="Genomic_DNA"/>
</dbReference>
<accession>A0A1L7D6E3</accession>
<evidence type="ECO:0008006" key="3">
    <source>
        <dbReference type="Google" id="ProtNLM"/>
    </source>
</evidence>
<name>A0A1L7D6E3_9CORY</name>
<gene>
    <name evidence="1" type="ORF">CPHO_03450</name>
</gene>
<reference evidence="1 2" key="1">
    <citation type="submission" date="2014-08" db="EMBL/GenBank/DDBJ databases">
        <title>Complete genome sequence of Corynebacterium phocae M408/89/1(T)(=DSM 44612(T)), isolated from the common seal (Phoca vitulina).</title>
        <authorList>
            <person name="Ruckert C."/>
            <person name="Albersmeier A."/>
            <person name="Winkler A."/>
            <person name="Kalinowski J."/>
        </authorList>
    </citation>
    <scope>NUCLEOTIDE SEQUENCE [LARGE SCALE GENOMIC DNA]</scope>
    <source>
        <strain evidence="1 2">M408/89/1</strain>
    </source>
</reference>
<dbReference type="STRING" id="161895.CPHO_03450"/>
<sequence>MLALSACAVLQPEEAGLGGGEEIEVTTSVAPPYEPKVVANKEITEPNRDWIKDEGLGVSWKLQGVYADTYRGTVVTVLVRNDNPQPLPPTAIGQPKLERTDGVDGFIPVEPVEYDPELNTDLTPPGLDVPLGSQAATNLQYRFDTGVGSLWKAKFTIGNVTWVGNLNV</sequence>
<organism evidence="1 2">
    <name type="scientific">Corynebacterium phocae</name>
    <dbReference type="NCBI Taxonomy" id="161895"/>
    <lineage>
        <taxon>Bacteria</taxon>
        <taxon>Bacillati</taxon>
        <taxon>Actinomycetota</taxon>
        <taxon>Actinomycetes</taxon>
        <taxon>Mycobacteriales</taxon>
        <taxon>Corynebacteriaceae</taxon>
        <taxon>Corynebacterium</taxon>
    </lineage>
</organism>
<dbReference type="AlphaFoldDB" id="A0A1L7D6E3"/>
<evidence type="ECO:0000313" key="2">
    <source>
        <dbReference type="Proteomes" id="UP000185491"/>
    </source>
</evidence>
<proteinExistence type="predicted"/>
<evidence type="ECO:0000313" key="1">
    <source>
        <dbReference type="EMBL" id="APT93637.1"/>
    </source>
</evidence>
<dbReference type="OrthoDB" id="4419866at2"/>
<dbReference type="KEGG" id="cpho:CPHO_03450"/>
<dbReference type="Proteomes" id="UP000185491">
    <property type="component" value="Chromosome"/>
</dbReference>
<keyword evidence="2" id="KW-1185">Reference proteome</keyword>